<comment type="caution">
    <text evidence="1">The sequence shown here is derived from an EMBL/GenBank/DDBJ whole genome shotgun (WGS) entry which is preliminary data.</text>
</comment>
<organism evidence="1 2">
    <name type="scientific">Favolaschia claudopus</name>
    <dbReference type="NCBI Taxonomy" id="2862362"/>
    <lineage>
        <taxon>Eukaryota</taxon>
        <taxon>Fungi</taxon>
        <taxon>Dikarya</taxon>
        <taxon>Basidiomycota</taxon>
        <taxon>Agaricomycotina</taxon>
        <taxon>Agaricomycetes</taxon>
        <taxon>Agaricomycetidae</taxon>
        <taxon>Agaricales</taxon>
        <taxon>Marasmiineae</taxon>
        <taxon>Mycenaceae</taxon>
        <taxon>Favolaschia</taxon>
    </lineage>
</organism>
<evidence type="ECO:0000313" key="1">
    <source>
        <dbReference type="EMBL" id="KAK7024915.1"/>
    </source>
</evidence>
<dbReference type="AlphaFoldDB" id="A0AAW0BGB7"/>
<accession>A0AAW0BGB7</accession>
<reference evidence="1 2" key="1">
    <citation type="journal article" date="2024" name="J Genomics">
        <title>Draft genome sequencing and assembly of Favolaschia claudopus CIRM-BRFM 2984 isolated from oak limbs.</title>
        <authorList>
            <person name="Navarro D."/>
            <person name="Drula E."/>
            <person name="Chaduli D."/>
            <person name="Cazenave R."/>
            <person name="Ahrendt S."/>
            <person name="Wang J."/>
            <person name="Lipzen A."/>
            <person name="Daum C."/>
            <person name="Barry K."/>
            <person name="Grigoriev I.V."/>
            <person name="Favel A."/>
            <person name="Rosso M.N."/>
            <person name="Martin F."/>
        </authorList>
    </citation>
    <scope>NUCLEOTIDE SEQUENCE [LARGE SCALE GENOMIC DNA]</scope>
    <source>
        <strain evidence="1 2">CIRM-BRFM 2984</strain>
    </source>
</reference>
<name>A0AAW0BGB7_9AGAR</name>
<dbReference type="EMBL" id="JAWWNJ010000034">
    <property type="protein sequence ID" value="KAK7024915.1"/>
    <property type="molecule type" value="Genomic_DNA"/>
</dbReference>
<gene>
    <name evidence="1" type="ORF">R3P38DRAFT_1054100</name>
</gene>
<protein>
    <recommendedName>
        <fullName evidence="3">F-box domain-containing protein</fullName>
    </recommendedName>
</protein>
<proteinExistence type="predicted"/>
<sequence length="563" mass="62844">MESSAISKHILDTNDPPAEHNLPALREFVTQASARRTSLDAKILALKAELDDLVKQGDTSGAEVGNQATPPAFSPLRTVGVESSSLKAKLDALLNERRTLDIQIGKHLGALSPLRRVPTEILSLIFESAVDPGERPGAPWGEILMNMVPWDLSNVCVRWRRIALSQPNLWTFIGLTSHTRPPSSATLRIVEAQLTRSQQMPLRIHFNPFREDRLTAAERKVFRLLSRHCERWQDVDLYGPASMYHSLEDQGSQFPLLRKLKIVVGVRDGLADEIGDLFAHCPKLDEVSMNLQEHEYEIAACLDTTNLRRYFAHNSLQNHANILCSANNVVDCLIQLTWGTDIFVTKIRLPNLCRLAIEDAELLDVLDVPALQELYCSHHTPQLHARLQNLRGLQKLYVGKPQSHIIVDFSSFLNVTQAIPCLCAYIPLACASALFEFLKSSTTFQASHHGAPSSPALRSLVLFLGPFDYDGIPIDEDQLLCAIEAQWHHRRLHAFHMYAAKFIPTSAILGRIDALRGEGMDVQLERDSEHLYAKVVPSDFAIHQCSPLGVPILCLSDSEEGET</sequence>
<keyword evidence="2" id="KW-1185">Reference proteome</keyword>
<dbReference type="Proteomes" id="UP001362999">
    <property type="component" value="Unassembled WGS sequence"/>
</dbReference>
<evidence type="ECO:0008006" key="3">
    <source>
        <dbReference type="Google" id="ProtNLM"/>
    </source>
</evidence>
<evidence type="ECO:0000313" key="2">
    <source>
        <dbReference type="Proteomes" id="UP001362999"/>
    </source>
</evidence>